<protein>
    <submittedName>
        <fullName evidence="1">Uncharacterized protein</fullName>
    </submittedName>
</protein>
<dbReference type="EMBL" id="UINC01170973">
    <property type="protein sequence ID" value="SVD75286.1"/>
    <property type="molecule type" value="Genomic_DNA"/>
</dbReference>
<organism evidence="1">
    <name type="scientific">marine metagenome</name>
    <dbReference type="NCBI Taxonomy" id="408172"/>
    <lineage>
        <taxon>unclassified sequences</taxon>
        <taxon>metagenomes</taxon>
        <taxon>ecological metagenomes</taxon>
    </lineage>
</organism>
<name>A0A382XW70_9ZZZZ</name>
<accession>A0A382XW70</accession>
<gene>
    <name evidence="1" type="ORF">METZ01_LOCUS428140</name>
</gene>
<proteinExistence type="predicted"/>
<reference evidence="1" key="1">
    <citation type="submission" date="2018-05" db="EMBL/GenBank/DDBJ databases">
        <authorList>
            <person name="Lanie J.A."/>
            <person name="Ng W.-L."/>
            <person name="Kazmierczak K.M."/>
            <person name="Andrzejewski T.M."/>
            <person name="Davidsen T.M."/>
            <person name="Wayne K.J."/>
            <person name="Tettelin H."/>
            <person name="Glass J.I."/>
            <person name="Rusch D."/>
            <person name="Podicherti R."/>
            <person name="Tsui H.-C.T."/>
            <person name="Winkler M.E."/>
        </authorList>
    </citation>
    <scope>NUCLEOTIDE SEQUENCE</scope>
</reference>
<sequence>MFLALTADHRFWKKDEKILFLGEWCRLYRDREIWSKLDSEKFPYHWDDRKNFLEDYHYLNKLYESFLTAISKKMNEIHGVDRSNRYWRIIIGPWLYHFIQIFYDRYLSISAVINSKKNVQTWLPNLQPETYVPQNFSSFTEYVIGDGYNHYLYGRIISVLGEIPY</sequence>
<dbReference type="AlphaFoldDB" id="A0A382XW70"/>
<feature type="non-terminal residue" evidence="1">
    <location>
        <position position="165"/>
    </location>
</feature>
<evidence type="ECO:0000313" key="1">
    <source>
        <dbReference type="EMBL" id="SVD75286.1"/>
    </source>
</evidence>